<reference evidence="2" key="1">
    <citation type="submission" date="2019-11" db="EMBL/GenBank/DDBJ databases">
        <authorList>
            <person name="Liu Y."/>
            <person name="Hou J."/>
            <person name="Li T.-Q."/>
            <person name="Guan C.-H."/>
            <person name="Wu X."/>
            <person name="Wu H.-Z."/>
            <person name="Ling F."/>
            <person name="Zhang R."/>
            <person name="Shi X.-G."/>
            <person name="Ren J.-P."/>
            <person name="Chen E.-F."/>
            <person name="Sun J.-M."/>
        </authorList>
    </citation>
    <scope>NUCLEOTIDE SEQUENCE</scope>
    <source>
        <strain evidence="2">Adult_tree_wgs_1</strain>
        <tissue evidence="2">Leaves</tissue>
    </source>
</reference>
<sequence>MKYLRLHKCRLPQDEPCDLSIETRSITGYGASIGSKQSGDFIGKVKGFVEAMERVIKTREPRQPPQETSRVGENGGGAAPGKVDV</sequence>
<evidence type="ECO:0000256" key="1">
    <source>
        <dbReference type="SAM" id="MobiDB-lite"/>
    </source>
</evidence>
<dbReference type="OrthoDB" id="1482786at2759"/>
<evidence type="ECO:0000313" key="3">
    <source>
        <dbReference type="Proteomes" id="UP000626092"/>
    </source>
</evidence>
<keyword evidence="3" id="KW-1185">Reference proteome</keyword>
<dbReference type="Proteomes" id="UP000626092">
    <property type="component" value="Unassembled WGS sequence"/>
</dbReference>
<name>A0A834GJM3_RHOSS</name>
<feature type="region of interest" description="Disordered" evidence="1">
    <location>
        <begin position="56"/>
        <end position="85"/>
    </location>
</feature>
<evidence type="ECO:0000313" key="2">
    <source>
        <dbReference type="EMBL" id="KAF7132188.1"/>
    </source>
</evidence>
<protein>
    <submittedName>
        <fullName evidence="2">Uncharacterized protein</fullName>
    </submittedName>
</protein>
<dbReference type="EMBL" id="WJXA01000009">
    <property type="protein sequence ID" value="KAF7132188.1"/>
    <property type="molecule type" value="Genomic_DNA"/>
</dbReference>
<comment type="caution">
    <text evidence="2">The sequence shown here is derived from an EMBL/GenBank/DDBJ whole genome shotgun (WGS) entry which is preliminary data.</text>
</comment>
<proteinExistence type="predicted"/>
<accession>A0A834GJM3</accession>
<dbReference type="AlphaFoldDB" id="A0A834GJM3"/>
<gene>
    <name evidence="2" type="ORF">RHSIM_Rhsim09G0142100</name>
</gene>
<organism evidence="2 3">
    <name type="scientific">Rhododendron simsii</name>
    <name type="common">Sims's rhododendron</name>
    <dbReference type="NCBI Taxonomy" id="118357"/>
    <lineage>
        <taxon>Eukaryota</taxon>
        <taxon>Viridiplantae</taxon>
        <taxon>Streptophyta</taxon>
        <taxon>Embryophyta</taxon>
        <taxon>Tracheophyta</taxon>
        <taxon>Spermatophyta</taxon>
        <taxon>Magnoliopsida</taxon>
        <taxon>eudicotyledons</taxon>
        <taxon>Gunneridae</taxon>
        <taxon>Pentapetalae</taxon>
        <taxon>asterids</taxon>
        <taxon>Ericales</taxon>
        <taxon>Ericaceae</taxon>
        <taxon>Ericoideae</taxon>
        <taxon>Rhodoreae</taxon>
        <taxon>Rhododendron</taxon>
    </lineage>
</organism>